<dbReference type="GO" id="GO:0005737">
    <property type="term" value="C:cytoplasm"/>
    <property type="evidence" value="ECO:0007669"/>
    <property type="project" value="UniProtKB-SubCell"/>
</dbReference>
<dbReference type="PROSITE" id="PS50095">
    <property type="entry name" value="PLAT"/>
    <property type="match status" value="1"/>
</dbReference>
<evidence type="ECO:0000256" key="7">
    <source>
        <dbReference type="ARBA" id="ARBA00022767"/>
    </source>
</evidence>
<keyword evidence="5 16" id="KW-0444">Lipid biosynthesis</keyword>
<dbReference type="Pfam" id="PF01477">
    <property type="entry name" value="PLAT"/>
    <property type="match status" value="1"/>
</dbReference>
<keyword evidence="21" id="KW-1185">Reference proteome</keyword>
<dbReference type="EC" id="1.13.11.-" evidence="16"/>
<keyword evidence="7 16" id="KW-0925">Oxylipin biosynthesis</keyword>
<evidence type="ECO:0000256" key="12">
    <source>
        <dbReference type="ARBA" id="ARBA00023098"/>
    </source>
</evidence>
<dbReference type="Gene3D" id="3.10.450.60">
    <property type="match status" value="1"/>
</dbReference>
<dbReference type="InterPro" id="IPR001246">
    <property type="entry name" value="LipOase_plant"/>
</dbReference>
<feature type="compositionally biased region" description="Basic residues" evidence="17">
    <location>
        <begin position="235"/>
        <end position="244"/>
    </location>
</feature>
<proteinExistence type="inferred from homology"/>
<dbReference type="Gene3D" id="4.10.375.10">
    <property type="entry name" value="Lipoxygenase-1, Domain 2"/>
    <property type="match status" value="1"/>
</dbReference>
<reference evidence="20" key="1">
    <citation type="submission" date="2023-10" db="EMBL/GenBank/DDBJ databases">
        <authorList>
            <person name="Domelevo Entfellner J.-B."/>
        </authorList>
    </citation>
    <scope>NUCLEOTIDE SEQUENCE</scope>
</reference>
<dbReference type="GO" id="GO:0016702">
    <property type="term" value="F:oxidoreductase activity, acting on single donors with incorporation of molecular oxygen, incorporation of two atoms of oxygen"/>
    <property type="evidence" value="ECO:0007669"/>
    <property type="project" value="InterPro"/>
</dbReference>
<evidence type="ECO:0000256" key="8">
    <source>
        <dbReference type="ARBA" id="ARBA00022832"/>
    </source>
</evidence>
<evidence type="ECO:0000256" key="4">
    <source>
        <dbReference type="ARBA" id="ARBA00022490"/>
    </source>
</evidence>
<organism evidence="20 21">
    <name type="scientific">Sphenostylis stenocarpa</name>
    <dbReference type="NCBI Taxonomy" id="92480"/>
    <lineage>
        <taxon>Eukaryota</taxon>
        <taxon>Viridiplantae</taxon>
        <taxon>Streptophyta</taxon>
        <taxon>Embryophyta</taxon>
        <taxon>Tracheophyta</taxon>
        <taxon>Spermatophyta</taxon>
        <taxon>Magnoliopsida</taxon>
        <taxon>eudicotyledons</taxon>
        <taxon>Gunneridae</taxon>
        <taxon>Pentapetalae</taxon>
        <taxon>rosids</taxon>
        <taxon>fabids</taxon>
        <taxon>Fabales</taxon>
        <taxon>Fabaceae</taxon>
        <taxon>Papilionoideae</taxon>
        <taxon>50 kb inversion clade</taxon>
        <taxon>NPAAA clade</taxon>
        <taxon>indigoferoid/millettioid clade</taxon>
        <taxon>Phaseoleae</taxon>
        <taxon>Sphenostylis</taxon>
    </lineage>
</organism>
<dbReference type="Proteomes" id="UP001189624">
    <property type="component" value="Chromosome 5"/>
</dbReference>
<evidence type="ECO:0000256" key="2">
    <source>
        <dbReference type="ARBA" id="ARBA00004496"/>
    </source>
</evidence>
<dbReference type="Pfam" id="PF00305">
    <property type="entry name" value="Lipoxygenase"/>
    <property type="match status" value="1"/>
</dbReference>
<evidence type="ECO:0000259" key="19">
    <source>
        <dbReference type="PROSITE" id="PS51393"/>
    </source>
</evidence>
<dbReference type="SUPFAM" id="SSF49723">
    <property type="entry name" value="Lipase/lipooxygenase domain (PLAT/LH2 domain)"/>
    <property type="match status" value="1"/>
</dbReference>
<comment type="caution">
    <text evidence="14">Lacks conserved residue(s) required for the propagation of feature annotation.</text>
</comment>
<evidence type="ECO:0000256" key="6">
    <source>
        <dbReference type="ARBA" id="ARBA00022723"/>
    </source>
</evidence>
<dbReference type="InterPro" id="IPR036392">
    <property type="entry name" value="PLAT/LH2_dom_sf"/>
</dbReference>
<dbReference type="GO" id="GO:0006633">
    <property type="term" value="P:fatty acid biosynthetic process"/>
    <property type="evidence" value="ECO:0007669"/>
    <property type="project" value="UniProtKB-KW"/>
</dbReference>
<dbReference type="Gene3D" id="4.10.372.10">
    <property type="entry name" value="Lipoxygenase-1, Domain 3"/>
    <property type="match status" value="1"/>
</dbReference>
<sequence>MEKAFGIFGGGNKQKIKGTVVLMRKNVLDINSITNPSTVVDTIFDIFGTAIDTVTAFATSISIQLISATKPDGKGKGKTGSATKLRGQISLPTLGAKEEAYDVDFEWETDLGIPGAFYIKNFMQNEFYLKSVTLEDIPNQGTIHFICNSWIYNSNSYKTDRIFFSNNTYLPSDTPAPLVSYREEELKNVRGNGTGERKESDRIYDYDVYNDLGDPDKNAQLARPVLGGSALPYPRRGRTGRGKTKKDPNSEKPSAFVYLPRDEAFGHLKSSDFLVYALKSVSQDVLPVLTDAFDGSLLSLEFDNFEEVRKLYEGGVTLPTNFLSKYAPIPVLKEIFRTDGEQFLKYPPPKVMQVDKSAWMTDAEFARETIAGVNPNVIKILEEFPPRSKLDTQAYGDHTCIITKEHLEPNLGGLTVEQAIENKKLFILDHHDYLIPYLRRINSSTTKTYATRTIFFLKDDGTLTPLAIELSKPHGQGDEYGPLSEVYVPAYEGVEAYIWLLAKAYVVVNDSCYHQIVSHWLNTHAVVEPFVIATNRQLSVVHPIYKLLFPHYRDTMNINSLARKSLVNADGIIEQTFLWSRYSLEMSAVIYKDWVFSDQALPNDLVKRLDTTVVLINVIWMHRGVAVKDPSAPHGVKLLIEDYPYASDGLEIWDAIKSWVQEYVAFYYKSDEVLQKDPELQAWWKELVEVGHGDLKDKPWWPKMQTREELVEASATLIWIASALHAAVNFGQYPYGGLILNRPTISRRFMPEKGSAEYVALGKNPEKEFLKTITGKKETLIDLTVIEILSRHTSDEFYLGERDGGDYWTSDTVPLEAFKRFGKKLAEIEEKLVQKNNDETLRNRTGPAKMPYTLLFPSSEEGLTFRGIPNSISI</sequence>
<keyword evidence="8" id="KW-0276">Fatty acid metabolism</keyword>
<keyword evidence="6 15" id="KW-0479">Metal-binding</keyword>
<accession>A0AA86SY45</accession>
<evidence type="ECO:0000256" key="5">
    <source>
        <dbReference type="ARBA" id="ARBA00022516"/>
    </source>
</evidence>
<keyword evidence="11 15" id="KW-0408">Iron</keyword>
<evidence type="ECO:0000256" key="13">
    <source>
        <dbReference type="ARBA" id="ARBA00023160"/>
    </source>
</evidence>
<comment type="pathway">
    <text evidence="16">Lipid metabolism; oxylipin biosynthesis.</text>
</comment>
<dbReference type="PANTHER" id="PTHR11771">
    <property type="entry name" value="LIPOXYGENASE"/>
    <property type="match status" value="1"/>
</dbReference>
<evidence type="ECO:0000256" key="16">
    <source>
        <dbReference type="RuleBase" id="RU003975"/>
    </source>
</evidence>
<evidence type="ECO:0000256" key="11">
    <source>
        <dbReference type="ARBA" id="ARBA00023004"/>
    </source>
</evidence>
<dbReference type="InterPro" id="IPR020834">
    <property type="entry name" value="LipOase_CS"/>
</dbReference>
<evidence type="ECO:0000256" key="1">
    <source>
        <dbReference type="ARBA" id="ARBA00001962"/>
    </source>
</evidence>
<keyword evidence="9 15" id="KW-0223">Dioxygenase</keyword>
<dbReference type="SMART" id="SM00308">
    <property type="entry name" value="LH2"/>
    <property type="match status" value="1"/>
</dbReference>
<dbReference type="PROSITE" id="PS51393">
    <property type="entry name" value="LIPOXYGENASE_3"/>
    <property type="match status" value="1"/>
</dbReference>
<evidence type="ECO:0000256" key="3">
    <source>
        <dbReference type="ARBA" id="ARBA00009419"/>
    </source>
</evidence>
<dbReference type="PROSITE" id="PS00711">
    <property type="entry name" value="LIPOXYGENASE_1"/>
    <property type="match status" value="1"/>
</dbReference>
<keyword evidence="4" id="KW-0963">Cytoplasm</keyword>
<dbReference type="CDD" id="cd01751">
    <property type="entry name" value="PLAT_LH2"/>
    <property type="match status" value="1"/>
</dbReference>
<dbReference type="GO" id="GO:0031408">
    <property type="term" value="P:oxylipin biosynthetic process"/>
    <property type="evidence" value="ECO:0007669"/>
    <property type="project" value="UniProtKB-UniRule"/>
</dbReference>
<dbReference type="InterPro" id="IPR036226">
    <property type="entry name" value="LipOase_C_sf"/>
</dbReference>
<evidence type="ECO:0000256" key="9">
    <source>
        <dbReference type="ARBA" id="ARBA00022964"/>
    </source>
</evidence>
<dbReference type="InterPro" id="IPR001024">
    <property type="entry name" value="PLAT/LH2_dom"/>
</dbReference>
<evidence type="ECO:0000313" key="20">
    <source>
        <dbReference type="EMBL" id="CAJ1955476.1"/>
    </source>
</evidence>
<dbReference type="PROSITE" id="PS00081">
    <property type="entry name" value="LIPOXYGENASE_2"/>
    <property type="match status" value="1"/>
</dbReference>
<keyword evidence="13 16" id="KW-0275">Fatty acid biosynthesis</keyword>
<dbReference type="InterPro" id="IPR000907">
    <property type="entry name" value="LipOase"/>
</dbReference>
<evidence type="ECO:0000256" key="10">
    <source>
        <dbReference type="ARBA" id="ARBA00023002"/>
    </source>
</evidence>
<dbReference type="InterPro" id="IPR042057">
    <property type="entry name" value="Lipoxy_PLAT/LH2"/>
</dbReference>
<dbReference type="PRINTS" id="PR00087">
    <property type="entry name" value="LIPOXYGENASE"/>
</dbReference>
<evidence type="ECO:0000256" key="15">
    <source>
        <dbReference type="RuleBase" id="RU003974"/>
    </source>
</evidence>
<evidence type="ECO:0000259" key="18">
    <source>
        <dbReference type="PROSITE" id="PS50095"/>
    </source>
</evidence>
<dbReference type="FunFam" id="4.10.375.10:FF:000001">
    <property type="entry name" value="Lipoxygenase"/>
    <property type="match status" value="1"/>
</dbReference>
<dbReference type="FunFam" id="3.10.450.60:FF:000002">
    <property type="entry name" value="Lipoxygenase"/>
    <property type="match status" value="1"/>
</dbReference>
<keyword evidence="12" id="KW-0443">Lipid metabolism</keyword>
<gene>
    <name evidence="20" type="ORF">AYBTSS11_LOCUS16145</name>
</gene>
<dbReference type="FunFam" id="1.20.245.10:FF:000002">
    <property type="entry name" value="Lipoxygenase"/>
    <property type="match status" value="1"/>
</dbReference>
<name>A0AA86SY45_9FABA</name>
<dbReference type="InterPro" id="IPR013819">
    <property type="entry name" value="LipOase_C"/>
</dbReference>
<comment type="function">
    <text evidence="16">Plant lipoxygenase may be involved in a number of diverse aspects of plant physiology including growth and development, pest resistance, and senescence or responses to wounding.</text>
</comment>
<evidence type="ECO:0000256" key="17">
    <source>
        <dbReference type="SAM" id="MobiDB-lite"/>
    </source>
</evidence>
<dbReference type="SUPFAM" id="SSF48484">
    <property type="entry name" value="Lipoxigenase"/>
    <property type="match status" value="1"/>
</dbReference>
<keyword evidence="10 15" id="KW-0560">Oxidoreductase</keyword>
<dbReference type="Gene3D" id="2.60.60.20">
    <property type="entry name" value="PLAT/LH2 domain"/>
    <property type="match status" value="1"/>
</dbReference>
<dbReference type="PRINTS" id="PR00468">
    <property type="entry name" value="PLTLPOXGNASE"/>
</dbReference>
<protein>
    <recommendedName>
        <fullName evidence="16">Lipoxygenase</fullName>
        <ecNumber evidence="16">1.13.11.-</ecNumber>
    </recommendedName>
</protein>
<evidence type="ECO:0000313" key="21">
    <source>
        <dbReference type="Proteomes" id="UP001189624"/>
    </source>
</evidence>
<feature type="region of interest" description="Disordered" evidence="17">
    <location>
        <begin position="227"/>
        <end position="254"/>
    </location>
</feature>
<evidence type="ECO:0000256" key="14">
    <source>
        <dbReference type="PROSITE-ProRule" id="PRU00152"/>
    </source>
</evidence>
<dbReference type="InterPro" id="IPR027433">
    <property type="entry name" value="Lipoxygenase_dom_3"/>
</dbReference>
<comment type="cofactor">
    <cofactor evidence="1 15">
        <name>Fe cation</name>
        <dbReference type="ChEBI" id="CHEBI:24875"/>
    </cofactor>
</comment>
<dbReference type="GO" id="GO:0005506">
    <property type="term" value="F:iron ion binding"/>
    <property type="evidence" value="ECO:0007669"/>
    <property type="project" value="UniProtKB-ARBA"/>
</dbReference>
<feature type="domain" description="Lipoxygenase" evidence="19">
    <location>
        <begin position="168"/>
        <end position="874"/>
    </location>
</feature>
<dbReference type="EMBL" id="OY731402">
    <property type="protein sequence ID" value="CAJ1955476.1"/>
    <property type="molecule type" value="Genomic_DNA"/>
</dbReference>
<comment type="similarity">
    <text evidence="3 15">Belongs to the lipoxygenase family.</text>
</comment>
<dbReference type="InterPro" id="IPR020833">
    <property type="entry name" value="LipOase_Fe_BS"/>
</dbReference>
<dbReference type="GO" id="GO:0034440">
    <property type="term" value="P:lipid oxidation"/>
    <property type="evidence" value="ECO:0007669"/>
    <property type="project" value="InterPro"/>
</dbReference>
<dbReference type="AlphaFoldDB" id="A0AA86SY45"/>
<dbReference type="Gene3D" id="1.20.245.10">
    <property type="entry name" value="Lipoxygenase-1, Domain 5"/>
    <property type="match status" value="1"/>
</dbReference>
<comment type="subcellular location">
    <subcellularLocation>
        <location evidence="2">Cytoplasm</location>
    </subcellularLocation>
</comment>
<feature type="domain" description="PLAT" evidence="18">
    <location>
        <begin position="39"/>
        <end position="165"/>
    </location>
</feature>
<dbReference type="Gramene" id="rna-AYBTSS11_LOCUS16145">
    <property type="protein sequence ID" value="CAJ1955476.1"/>
    <property type="gene ID" value="gene-AYBTSS11_LOCUS16145"/>
</dbReference>